<sequence>MTDFDLYQATGLTPQELSEVFQNNPRAYMAVRGAVSEKHLAKVVDALRQEGVIDGYRTASGDMDKDFYLESGASLISLECKNVEVIKTTSKTVRSGYIDYLAQEGFIASAVIDEFLREVGSTDSDLHSLPTQRINELFKRLPQKFRESGMAKYEYSASRVEFSKLGEISDEEFLQQFDEFPITIDFQRTRNSTDGDGDTRRNRFYRVGEIDLVGACLFSRTMEWKFLYAKAENFDRHERYPDRYSNRLQLRPGVWTSDLASLICT</sequence>
<accession>A0ABQ2WMA2</accession>
<name>A0ABQ2WMA2_9GAMM</name>
<dbReference type="EMBL" id="BMXO01000013">
    <property type="protein sequence ID" value="GGW63822.1"/>
    <property type="molecule type" value="Genomic_DNA"/>
</dbReference>
<proteinExistence type="predicted"/>
<keyword evidence="2" id="KW-1185">Reference proteome</keyword>
<evidence type="ECO:0000313" key="1">
    <source>
        <dbReference type="EMBL" id="GGW63822.1"/>
    </source>
</evidence>
<evidence type="ECO:0000313" key="2">
    <source>
        <dbReference type="Proteomes" id="UP000647585"/>
    </source>
</evidence>
<dbReference type="RefSeq" id="WP_193461801.1">
    <property type="nucleotide sequence ID" value="NZ_BMXO01000013.1"/>
</dbReference>
<reference evidence="2" key="1">
    <citation type="journal article" date="2019" name="Int. J. Syst. Evol. Microbiol.">
        <title>The Global Catalogue of Microorganisms (GCM) 10K type strain sequencing project: providing services to taxonomists for standard genome sequencing and annotation.</title>
        <authorList>
            <consortium name="The Broad Institute Genomics Platform"/>
            <consortium name="The Broad Institute Genome Sequencing Center for Infectious Disease"/>
            <person name="Wu L."/>
            <person name="Ma J."/>
        </authorList>
    </citation>
    <scope>NUCLEOTIDE SEQUENCE [LARGE SCALE GENOMIC DNA]</scope>
    <source>
        <strain evidence="2">KCTC 22157</strain>
    </source>
</reference>
<comment type="caution">
    <text evidence="1">The sequence shown here is derived from an EMBL/GenBank/DDBJ whole genome shotgun (WGS) entry which is preliminary data.</text>
</comment>
<organism evidence="1 2">
    <name type="scientific">Halomonas johnsoniae</name>
    <dbReference type="NCBI Taxonomy" id="502832"/>
    <lineage>
        <taxon>Bacteria</taxon>
        <taxon>Pseudomonadati</taxon>
        <taxon>Pseudomonadota</taxon>
        <taxon>Gammaproteobacteria</taxon>
        <taxon>Oceanospirillales</taxon>
        <taxon>Halomonadaceae</taxon>
        <taxon>Halomonas</taxon>
    </lineage>
</organism>
<protein>
    <submittedName>
        <fullName evidence="1">Uncharacterized protein</fullName>
    </submittedName>
</protein>
<dbReference type="Proteomes" id="UP000647585">
    <property type="component" value="Unassembled WGS sequence"/>
</dbReference>
<gene>
    <name evidence="1" type="ORF">GCM10007158_25700</name>
</gene>